<evidence type="ECO:0000256" key="2">
    <source>
        <dbReference type="SAM" id="SignalP"/>
    </source>
</evidence>
<accession>A0A7S1K7T5</accession>
<keyword evidence="2" id="KW-0732">Signal</keyword>
<keyword evidence="1" id="KW-0175">Coiled coil</keyword>
<proteinExistence type="predicted"/>
<organism evidence="4">
    <name type="scientific">Vitrella brassicaformis</name>
    <dbReference type="NCBI Taxonomy" id="1169539"/>
    <lineage>
        <taxon>Eukaryota</taxon>
        <taxon>Sar</taxon>
        <taxon>Alveolata</taxon>
        <taxon>Colpodellida</taxon>
        <taxon>Vitrellaceae</taxon>
        <taxon>Vitrella</taxon>
    </lineage>
</organism>
<feature type="signal peptide" evidence="2">
    <location>
        <begin position="1"/>
        <end position="22"/>
    </location>
</feature>
<dbReference type="InterPro" id="IPR030392">
    <property type="entry name" value="S74_ICA"/>
</dbReference>
<name>A0A7S1K7T5_9ALVE</name>
<dbReference type="EMBL" id="HBGB01035642">
    <property type="protein sequence ID" value="CAD9065960.1"/>
    <property type="molecule type" value="Transcribed_RNA"/>
</dbReference>
<feature type="coiled-coil region" evidence="1">
    <location>
        <begin position="186"/>
        <end position="220"/>
    </location>
</feature>
<evidence type="ECO:0000313" key="4">
    <source>
        <dbReference type="EMBL" id="CAD9065960.1"/>
    </source>
</evidence>
<feature type="chain" id="PRO_5031225520" description="Peptidase S74 domain-containing protein" evidence="2">
    <location>
        <begin position="23"/>
        <end position="233"/>
    </location>
</feature>
<sequence>MQLHLLYVTVVLLALAVSPATAAPWIDGVNDLSPTLEDRPIETEWKLGTCTGHASLVTGWRDSGMTAPDKGYVGCGTEHMIYRVFANRVYTVSGNVDARSLNRAELTPEQQLSQTIDTYEKFKGVQIRTYERKDDEEIHTGVIGQELREIFPDTILEETVTIEGGEPETTLFLDETALLYKTIIVAQGLQKEAETLRQKADEQEEDSAALHGKLEAMTRQMEKMSRQLDRSLR</sequence>
<gene>
    <name evidence="4" type="ORF">VBRA1451_LOCUS21031</name>
</gene>
<evidence type="ECO:0000259" key="3">
    <source>
        <dbReference type="Pfam" id="PF13884"/>
    </source>
</evidence>
<evidence type="ECO:0000256" key="1">
    <source>
        <dbReference type="SAM" id="Coils"/>
    </source>
</evidence>
<dbReference type="AlphaFoldDB" id="A0A7S1K7T5"/>
<protein>
    <recommendedName>
        <fullName evidence="3">Peptidase S74 domain-containing protein</fullName>
    </recommendedName>
</protein>
<dbReference type="Pfam" id="PF13884">
    <property type="entry name" value="Peptidase_S74"/>
    <property type="match status" value="1"/>
</dbReference>
<feature type="domain" description="Peptidase S74" evidence="3">
    <location>
        <begin position="117"/>
        <end position="154"/>
    </location>
</feature>
<reference evidence="4" key="1">
    <citation type="submission" date="2021-01" db="EMBL/GenBank/DDBJ databases">
        <authorList>
            <person name="Corre E."/>
            <person name="Pelletier E."/>
            <person name="Niang G."/>
            <person name="Scheremetjew M."/>
            <person name="Finn R."/>
            <person name="Kale V."/>
            <person name="Holt S."/>
            <person name="Cochrane G."/>
            <person name="Meng A."/>
            <person name="Brown T."/>
            <person name="Cohen L."/>
        </authorList>
    </citation>
    <scope>NUCLEOTIDE SEQUENCE</scope>
    <source>
        <strain evidence="4">CCMP3346</strain>
    </source>
</reference>